<feature type="domain" description="HTH araC/xylS-type" evidence="4">
    <location>
        <begin position="188"/>
        <end position="285"/>
    </location>
</feature>
<comment type="caution">
    <text evidence="5">The sequence shown here is derived from an EMBL/GenBank/DDBJ whole genome shotgun (WGS) entry which is preliminary data.</text>
</comment>
<dbReference type="SUPFAM" id="SSF51215">
    <property type="entry name" value="Regulatory protein AraC"/>
    <property type="match status" value="1"/>
</dbReference>
<sequence>MKKNDCYYCKEMPNKNFCVDIGLSEPWEKGKNFKEHWHEHLQIFYVTNGNGLIRCNTKLYNLVKNDIVVVNVKEMHYLESLNDEFTFFLIRIDIPFLFSNQIDLCQTKYLSPLSENSIIFKNLIRNDPIVKKCIDLIIEEYFKKDIGYELAIKSQFYKLFVLLLRNYVVKFLTNAQVDIRLNNTKRFYDVFEFIDENYDSEISLIDLTNIAYVSQFYFCRLFKDMTGKTVTGYINDIRLKKSIELLRTNTLNITEIAIKCGFNDANYFSRIFKRKFGVSPSKYKF</sequence>
<dbReference type="Proteomes" id="UP000254854">
    <property type="component" value="Unassembled WGS sequence"/>
</dbReference>
<evidence type="ECO:0000256" key="2">
    <source>
        <dbReference type="ARBA" id="ARBA00023125"/>
    </source>
</evidence>
<dbReference type="PANTHER" id="PTHR43280:SF34">
    <property type="entry name" value="ARAC-FAMILY TRANSCRIPTIONAL REGULATOR"/>
    <property type="match status" value="1"/>
</dbReference>
<dbReference type="Pfam" id="PF02311">
    <property type="entry name" value="AraC_binding"/>
    <property type="match status" value="1"/>
</dbReference>
<accession>A0AAX2LC85</accession>
<dbReference type="GO" id="GO:0043565">
    <property type="term" value="F:sequence-specific DNA binding"/>
    <property type="evidence" value="ECO:0007669"/>
    <property type="project" value="InterPro"/>
</dbReference>
<organism evidence="5 6">
    <name type="scientific">Streptococcus pneumoniae</name>
    <dbReference type="NCBI Taxonomy" id="1313"/>
    <lineage>
        <taxon>Bacteria</taxon>
        <taxon>Bacillati</taxon>
        <taxon>Bacillota</taxon>
        <taxon>Bacilli</taxon>
        <taxon>Lactobacillales</taxon>
        <taxon>Streptococcaceae</taxon>
        <taxon>Streptococcus</taxon>
    </lineage>
</organism>
<proteinExistence type="predicted"/>
<evidence type="ECO:0000259" key="4">
    <source>
        <dbReference type="PROSITE" id="PS01124"/>
    </source>
</evidence>
<evidence type="ECO:0000256" key="1">
    <source>
        <dbReference type="ARBA" id="ARBA00023015"/>
    </source>
</evidence>
<dbReference type="EMBL" id="UHFW01000006">
    <property type="protein sequence ID" value="SUN91626.1"/>
    <property type="molecule type" value="Genomic_DNA"/>
</dbReference>
<protein>
    <submittedName>
        <fullName evidence="5">AraC family transcriptional regulator</fullName>
    </submittedName>
</protein>
<dbReference type="GO" id="GO:0003700">
    <property type="term" value="F:DNA-binding transcription factor activity"/>
    <property type="evidence" value="ECO:0007669"/>
    <property type="project" value="InterPro"/>
</dbReference>
<dbReference type="PRINTS" id="PR00032">
    <property type="entry name" value="HTHARAC"/>
</dbReference>
<keyword evidence="1" id="KW-0805">Transcription regulation</keyword>
<keyword evidence="2" id="KW-0238">DNA-binding</keyword>
<dbReference type="InterPro" id="IPR018062">
    <property type="entry name" value="HTH_AraC-typ_CS"/>
</dbReference>
<dbReference type="SMART" id="SM00342">
    <property type="entry name" value="HTH_ARAC"/>
    <property type="match status" value="1"/>
</dbReference>
<name>A0AAX2LC85_STREE</name>
<dbReference type="InterPro" id="IPR003313">
    <property type="entry name" value="AraC-bd"/>
</dbReference>
<dbReference type="SUPFAM" id="SSF46689">
    <property type="entry name" value="Homeodomain-like"/>
    <property type="match status" value="2"/>
</dbReference>
<evidence type="ECO:0000313" key="5">
    <source>
        <dbReference type="EMBL" id="SUN91626.1"/>
    </source>
</evidence>
<dbReference type="AlphaFoldDB" id="A0AAX2LC85"/>
<dbReference type="InterPro" id="IPR014710">
    <property type="entry name" value="RmlC-like_jellyroll"/>
</dbReference>
<dbReference type="PROSITE" id="PS00041">
    <property type="entry name" value="HTH_ARAC_FAMILY_1"/>
    <property type="match status" value="1"/>
</dbReference>
<dbReference type="Pfam" id="PF12833">
    <property type="entry name" value="HTH_18"/>
    <property type="match status" value="1"/>
</dbReference>
<dbReference type="InterPro" id="IPR020449">
    <property type="entry name" value="Tscrpt_reg_AraC-type_HTH"/>
</dbReference>
<dbReference type="InterPro" id="IPR018060">
    <property type="entry name" value="HTH_AraC"/>
</dbReference>
<dbReference type="PROSITE" id="PS01124">
    <property type="entry name" value="HTH_ARAC_FAMILY_2"/>
    <property type="match status" value="1"/>
</dbReference>
<dbReference type="InterPro" id="IPR009057">
    <property type="entry name" value="Homeodomain-like_sf"/>
</dbReference>
<dbReference type="InterPro" id="IPR037923">
    <property type="entry name" value="HTH-like"/>
</dbReference>
<reference evidence="5 6" key="1">
    <citation type="submission" date="2018-06" db="EMBL/GenBank/DDBJ databases">
        <authorList>
            <consortium name="Pathogen Informatics"/>
            <person name="Doyle S."/>
        </authorList>
    </citation>
    <scope>NUCLEOTIDE SEQUENCE [LARGE SCALE GENOMIC DNA]</scope>
    <source>
        <strain evidence="5 6">NCTC13734</strain>
    </source>
</reference>
<keyword evidence="3" id="KW-0804">Transcription</keyword>
<dbReference type="Gene3D" id="1.10.10.60">
    <property type="entry name" value="Homeodomain-like"/>
    <property type="match status" value="2"/>
</dbReference>
<dbReference type="Gene3D" id="2.60.120.10">
    <property type="entry name" value="Jelly Rolls"/>
    <property type="match status" value="1"/>
</dbReference>
<evidence type="ECO:0000256" key="3">
    <source>
        <dbReference type="ARBA" id="ARBA00023163"/>
    </source>
</evidence>
<dbReference type="PANTHER" id="PTHR43280">
    <property type="entry name" value="ARAC-FAMILY TRANSCRIPTIONAL REGULATOR"/>
    <property type="match status" value="1"/>
</dbReference>
<gene>
    <name evidence="5" type="primary">rhaS_2</name>
    <name evidence="5" type="ORF">NCTC13734_02143</name>
</gene>
<evidence type="ECO:0000313" key="6">
    <source>
        <dbReference type="Proteomes" id="UP000254854"/>
    </source>
</evidence>
<dbReference type="RefSeq" id="WP_062624362.1">
    <property type="nucleotide sequence ID" value="NZ_UHFW01000006.1"/>
</dbReference>